<dbReference type="InterPro" id="IPR005131">
    <property type="entry name" value="Ser_deHydtase_bsu"/>
</dbReference>
<comment type="caution">
    <text evidence="12">The sequence shown here is derived from an EMBL/GenBank/DDBJ whole genome shotgun (WGS) entry which is preliminary data.</text>
</comment>
<keyword evidence="13" id="KW-1185">Reference proteome</keyword>
<evidence type="ECO:0000313" key="12">
    <source>
        <dbReference type="EMBL" id="KAK1925700.1"/>
    </source>
</evidence>
<name>A0AAD9L6V2_PAPLA</name>
<evidence type="ECO:0000256" key="3">
    <source>
        <dbReference type="ARBA" id="ARBA00022432"/>
    </source>
</evidence>
<evidence type="ECO:0000256" key="8">
    <source>
        <dbReference type="ARBA" id="ARBA00023239"/>
    </source>
</evidence>
<dbReference type="PANTHER" id="PTHR30182:SF1">
    <property type="entry name" value="L-SERINE DEHYDRATASE 1"/>
    <property type="match status" value="1"/>
</dbReference>
<dbReference type="GO" id="GO:0006094">
    <property type="term" value="P:gluconeogenesis"/>
    <property type="evidence" value="ECO:0007669"/>
    <property type="project" value="UniProtKB-KW"/>
</dbReference>
<feature type="domain" description="Serine dehydratase-like alpha subunit" evidence="10">
    <location>
        <begin position="290"/>
        <end position="598"/>
    </location>
</feature>
<accession>A0AAD9L6V2</accession>
<dbReference type="Gene3D" id="3.30.1330.90">
    <property type="entry name" value="D-3-phosphoglycerate dehydrogenase, domain 3"/>
    <property type="match status" value="1"/>
</dbReference>
<dbReference type="FunFam" id="3.30.1330.90:FF:000001">
    <property type="entry name" value="L-serine ammonia-lyase 1"/>
    <property type="match status" value="1"/>
</dbReference>
<dbReference type="Proteomes" id="UP001182556">
    <property type="component" value="Unassembled WGS sequence"/>
</dbReference>
<evidence type="ECO:0000256" key="4">
    <source>
        <dbReference type="ARBA" id="ARBA00022485"/>
    </source>
</evidence>
<dbReference type="SUPFAM" id="SSF143548">
    <property type="entry name" value="Serine metabolism enzymes domain"/>
    <property type="match status" value="1"/>
</dbReference>
<dbReference type="Pfam" id="PF03315">
    <property type="entry name" value="SDH_beta"/>
    <property type="match status" value="1"/>
</dbReference>
<feature type="domain" description="Serine dehydratase beta chain" evidence="11">
    <location>
        <begin position="64"/>
        <end position="218"/>
    </location>
</feature>
<gene>
    <name evidence="12" type="ORF">DB88DRAFT_484814</name>
</gene>
<evidence type="ECO:0000256" key="9">
    <source>
        <dbReference type="SAM" id="MobiDB-lite"/>
    </source>
</evidence>
<keyword evidence="6" id="KW-0408">Iron</keyword>
<feature type="region of interest" description="Disordered" evidence="9">
    <location>
        <begin position="230"/>
        <end position="272"/>
    </location>
</feature>
<dbReference type="GO" id="GO:0003941">
    <property type="term" value="F:L-serine ammonia-lyase activity"/>
    <property type="evidence" value="ECO:0007669"/>
    <property type="project" value="InterPro"/>
</dbReference>
<sequence>MVAPLRMLSAGARRGAHLVPRRLPATTTLPRVAFQTRSLSNFVAPVHTPPPRRQPNLAAHAVISTFDLFSIGIGPSSSHTVGPMRAAKIFTYSLPLPLTTHIHSLKVSLHGSLAATGMGHMTPHSVLLGLMGEDPESVQVGRLEKVMEEVGAVGEIELGLQQGTKRVKFNLERDLTWHLNPLPAHPNGVRFTVFNEAGDMLATNEYFSVGGGFVVNEATQTAENLYYRDIDPSNAEPSRRDQHTHPSPAPVSAIAGPESTVEELPEPKPSGTPPYLFSTASSLIEYCRSHNLTIAQVVWENELAFRTEDEIREGLAKLWETMDGCIRNGVTSTDPLLPGGLRVKRRAPGLYRRLQKGFYPTIEGAESEVSQKLLGDPLSGGLVKSKKQRVGRLDHPVRMVPRRTTPVFPGIEYLSCMAIAVNEVNASGGRVVTAPTNGAAGVIPATLKYVTEFISQDPERDIMTFLLTASAIGMLFKRGATISAAEGGCMAEVGVACSMAAGGIAACLGAEPEVILQAAEIGIEHNLGLTCDPLGGLVQIPCIERNSLGAVKAVTAAQLAMAGGGEHTVSLDDAIEACRTTAEDMHSHYKETSLAGLATTVKIPLSSPAC</sequence>
<keyword evidence="3" id="KW-0312">Gluconeogenesis</keyword>
<keyword evidence="8" id="KW-0456">Lyase</keyword>
<dbReference type="InterPro" id="IPR029009">
    <property type="entry name" value="ASB_dom_sf"/>
</dbReference>
<comment type="pathway">
    <text evidence="2">Carbohydrate biosynthesis; gluconeogenesis.</text>
</comment>
<evidence type="ECO:0000256" key="7">
    <source>
        <dbReference type="ARBA" id="ARBA00023014"/>
    </source>
</evidence>
<evidence type="ECO:0000256" key="6">
    <source>
        <dbReference type="ARBA" id="ARBA00023004"/>
    </source>
</evidence>
<proteinExistence type="predicted"/>
<dbReference type="AlphaFoldDB" id="A0AAD9L6V2"/>
<dbReference type="GO" id="GO:0046872">
    <property type="term" value="F:metal ion binding"/>
    <property type="evidence" value="ECO:0007669"/>
    <property type="project" value="UniProtKB-KW"/>
</dbReference>
<dbReference type="PANTHER" id="PTHR30182">
    <property type="entry name" value="L-SERINE DEHYDRATASE"/>
    <property type="match status" value="1"/>
</dbReference>
<evidence type="ECO:0000313" key="13">
    <source>
        <dbReference type="Proteomes" id="UP001182556"/>
    </source>
</evidence>
<evidence type="ECO:0000259" key="11">
    <source>
        <dbReference type="Pfam" id="PF03315"/>
    </source>
</evidence>
<evidence type="ECO:0000259" key="10">
    <source>
        <dbReference type="Pfam" id="PF03313"/>
    </source>
</evidence>
<organism evidence="12 13">
    <name type="scientific">Papiliotrema laurentii</name>
    <name type="common">Cryptococcus laurentii</name>
    <dbReference type="NCBI Taxonomy" id="5418"/>
    <lineage>
        <taxon>Eukaryota</taxon>
        <taxon>Fungi</taxon>
        <taxon>Dikarya</taxon>
        <taxon>Basidiomycota</taxon>
        <taxon>Agaricomycotina</taxon>
        <taxon>Tremellomycetes</taxon>
        <taxon>Tremellales</taxon>
        <taxon>Rhynchogastremaceae</taxon>
        <taxon>Papiliotrema</taxon>
    </lineage>
</organism>
<keyword evidence="5" id="KW-0479">Metal-binding</keyword>
<comment type="cofactor">
    <cofactor evidence="1">
        <name>[4Fe-4S] cluster</name>
        <dbReference type="ChEBI" id="CHEBI:49883"/>
    </cofactor>
</comment>
<evidence type="ECO:0000256" key="5">
    <source>
        <dbReference type="ARBA" id="ARBA00022723"/>
    </source>
</evidence>
<dbReference type="InterPro" id="IPR051318">
    <property type="entry name" value="Fe-S_L-Ser"/>
</dbReference>
<dbReference type="GO" id="GO:0051539">
    <property type="term" value="F:4 iron, 4 sulfur cluster binding"/>
    <property type="evidence" value="ECO:0007669"/>
    <property type="project" value="UniProtKB-KW"/>
</dbReference>
<evidence type="ECO:0000256" key="1">
    <source>
        <dbReference type="ARBA" id="ARBA00001966"/>
    </source>
</evidence>
<reference evidence="12" key="1">
    <citation type="submission" date="2023-02" db="EMBL/GenBank/DDBJ databases">
        <title>Identification and recombinant expression of a fungal hydrolase from Papiliotrema laurentii that hydrolyzes apple cutin and clears colloidal polyester polyurethane.</title>
        <authorList>
            <consortium name="DOE Joint Genome Institute"/>
            <person name="Roman V.A."/>
            <person name="Bojanowski C."/>
            <person name="Crable B.R."/>
            <person name="Wagner D.N."/>
            <person name="Hung C.S."/>
            <person name="Nadeau L.J."/>
            <person name="Schratz L."/>
            <person name="Haridas S."/>
            <person name="Pangilinan J."/>
            <person name="Lipzen A."/>
            <person name="Na H."/>
            <person name="Yan M."/>
            <person name="Ng V."/>
            <person name="Grigoriev I.V."/>
            <person name="Spatafora J.W."/>
            <person name="Barlow D."/>
            <person name="Biffinger J."/>
            <person name="Kelley-Loughnane N."/>
            <person name="Varaljay V.A."/>
            <person name="Crookes-Goodson W.J."/>
        </authorList>
    </citation>
    <scope>NUCLEOTIDE SEQUENCE</scope>
    <source>
        <strain evidence="12">5307AH</strain>
    </source>
</reference>
<keyword evidence="4" id="KW-0004">4Fe-4S</keyword>
<dbReference type="EMBL" id="JAODAN010000003">
    <property type="protein sequence ID" value="KAK1925700.1"/>
    <property type="molecule type" value="Genomic_DNA"/>
</dbReference>
<keyword evidence="7" id="KW-0411">Iron-sulfur</keyword>
<feature type="compositionally biased region" description="Basic and acidic residues" evidence="9">
    <location>
        <begin position="230"/>
        <end position="244"/>
    </location>
</feature>
<dbReference type="Pfam" id="PF03313">
    <property type="entry name" value="SDH_alpha"/>
    <property type="match status" value="1"/>
</dbReference>
<evidence type="ECO:0000256" key="2">
    <source>
        <dbReference type="ARBA" id="ARBA00004742"/>
    </source>
</evidence>
<protein>
    <submittedName>
        <fullName evidence="12">Serine dehydratase alpha chain-domain-containing protein</fullName>
    </submittedName>
</protein>
<dbReference type="InterPro" id="IPR005130">
    <property type="entry name" value="Ser_deHydtase-like_asu"/>
</dbReference>